<evidence type="ECO:0000256" key="9">
    <source>
        <dbReference type="ARBA" id="ARBA00023012"/>
    </source>
</evidence>
<dbReference type="SUPFAM" id="SSF58104">
    <property type="entry name" value="Methyl-accepting chemotaxis protein (MCP) signaling domain"/>
    <property type="match status" value="2"/>
</dbReference>
<keyword evidence="7" id="KW-0418">Kinase</keyword>
<dbReference type="CDD" id="cd16922">
    <property type="entry name" value="HATPase_EvgS-ArcB-TorS-like"/>
    <property type="match status" value="1"/>
</dbReference>
<evidence type="ECO:0000256" key="7">
    <source>
        <dbReference type="ARBA" id="ARBA00022777"/>
    </source>
</evidence>
<dbReference type="Pfam" id="PF00072">
    <property type="entry name" value="Response_reg"/>
    <property type="match status" value="1"/>
</dbReference>
<dbReference type="InterPro" id="IPR003594">
    <property type="entry name" value="HATPase_dom"/>
</dbReference>
<dbReference type="FunFam" id="3.40.50.2300:FF:000207">
    <property type="entry name" value="Two-component osmosensing histidine kinase"/>
    <property type="match status" value="1"/>
</dbReference>
<dbReference type="FunFam" id="1.10.287.130:FF:000002">
    <property type="entry name" value="Two-component osmosensing histidine kinase"/>
    <property type="match status" value="1"/>
</dbReference>
<dbReference type="InterPro" id="IPR011006">
    <property type="entry name" value="CheY-like_superfamily"/>
</dbReference>
<organism evidence="16 17">
    <name type="scientific">Sarocladium strictum</name>
    <name type="common">Black bundle disease fungus</name>
    <name type="synonym">Acremonium strictum</name>
    <dbReference type="NCBI Taxonomy" id="5046"/>
    <lineage>
        <taxon>Eukaryota</taxon>
        <taxon>Fungi</taxon>
        <taxon>Dikarya</taxon>
        <taxon>Ascomycota</taxon>
        <taxon>Pezizomycotina</taxon>
        <taxon>Sordariomycetes</taxon>
        <taxon>Hypocreomycetidae</taxon>
        <taxon>Hypocreales</taxon>
        <taxon>Sarocladiaceae</taxon>
        <taxon>Sarocladium</taxon>
    </lineage>
</organism>
<dbReference type="InterPro" id="IPR004358">
    <property type="entry name" value="Sig_transdc_His_kin-like_C"/>
</dbReference>
<feature type="compositionally biased region" description="Basic and acidic residues" evidence="12">
    <location>
        <begin position="1296"/>
        <end position="1306"/>
    </location>
</feature>
<accession>A0AA39GM71</accession>
<keyword evidence="5" id="KW-0677">Repeat</keyword>
<dbReference type="PRINTS" id="PR00344">
    <property type="entry name" value="BCTRLSENSOR"/>
</dbReference>
<dbReference type="GO" id="GO:0000155">
    <property type="term" value="F:phosphorelay sensor kinase activity"/>
    <property type="evidence" value="ECO:0007669"/>
    <property type="project" value="InterPro"/>
</dbReference>
<dbReference type="PROSITE" id="PS50109">
    <property type="entry name" value="HIS_KIN"/>
    <property type="match status" value="1"/>
</dbReference>
<evidence type="ECO:0000259" key="15">
    <source>
        <dbReference type="PROSITE" id="PS50885"/>
    </source>
</evidence>
<evidence type="ECO:0000256" key="10">
    <source>
        <dbReference type="PROSITE-ProRule" id="PRU00169"/>
    </source>
</evidence>
<keyword evidence="4" id="KW-0808">Transferase</keyword>
<dbReference type="PANTHER" id="PTHR45339:SF1">
    <property type="entry name" value="HYBRID SIGNAL TRANSDUCTION HISTIDINE KINASE J"/>
    <property type="match status" value="1"/>
</dbReference>
<dbReference type="Gene3D" id="1.10.287.130">
    <property type="match status" value="1"/>
</dbReference>
<dbReference type="Gene3D" id="3.40.50.2300">
    <property type="match status" value="1"/>
</dbReference>
<evidence type="ECO:0000259" key="13">
    <source>
        <dbReference type="PROSITE" id="PS50109"/>
    </source>
</evidence>
<comment type="caution">
    <text evidence="16">The sequence shown here is derived from an EMBL/GenBank/DDBJ whole genome shotgun (WGS) entry which is preliminary data.</text>
</comment>
<keyword evidence="6" id="KW-0547">Nucleotide-binding</keyword>
<feature type="compositionally biased region" description="Polar residues" evidence="12">
    <location>
        <begin position="1271"/>
        <end position="1283"/>
    </location>
</feature>
<dbReference type="Pfam" id="PF18947">
    <property type="entry name" value="HAMP_2"/>
    <property type="match status" value="1"/>
</dbReference>
<evidence type="ECO:0000256" key="5">
    <source>
        <dbReference type="ARBA" id="ARBA00022737"/>
    </source>
</evidence>
<dbReference type="SUPFAM" id="SSF55874">
    <property type="entry name" value="ATPase domain of HSP90 chaperone/DNA topoisomerase II/histidine kinase"/>
    <property type="match status" value="1"/>
</dbReference>
<evidence type="ECO:0000313" key="16">
    <source>
        <dbReference type="EMBL" id="KAK0389576.1"/>
    </source>
</evidence>
<evidence type="ECO:0000256" key="3">
    <source>
        <dbReference type="ARBA" id="ARBA00022553"/>
    </source>
</evidence>
<dbReference type="GO" id="GO:0005524">
    <property type="term" value="F:ATP binding"/>
    <property type="evidence" value="ECO:0007669"/>
    <property type="project" value="UniProtKB-KW"/>
</dbReference>
<dbReference type="CDD" id="cd00082">
    <property type="entry name" value="HisKA"/>
    <property type="match status" value="1"/>
</dbReference>
<dbReference type="EMBL" id="JAPDFR010000002">
    <property type="protein sequence ID" value="KAK0389576.1"/>
    <property type="molecule type" value="Genomic_DNA"/>
</dbReference>
<dbReference type="InterPro" id="IPR003660">
    <property type="entry name" value="HAMP_dom"/>
</dbReference>
<dbReference type="FunFam" id="3.30.565.10:FF:000015">
    <property type="entry name" value="Two-component osmosensing histidine kinase"/>
    <property type="match status" value="1"/>
</dbReference>
<dbReference type="Pfam" id="PF00672">
    <property type="entry name" value="HAMP"/>
    <property type="match status" value="4"/>
</dbReference>
<dbReference type="InterPro" id="IPR001789">
    <property type="entry name" value="Sig_transdc_resp-reg_receiver"/>
</dbReference>
<dbReference type="Proteomes" id="UP001175261">
    <property type="component" value="Unassembled WGS sequence"/>
</dbReference>
<dbReference type="Gene3D" id="3.30.565.10">
    <property type="entry name" value="Histidine kinase-like ATPase, C-terminal domain"/>
    <property type="match status" value="1"/>
</dbReference>
<reference evidence="16" key="1">
    <citation type="submission" date="2022-10" db="EMBL/GenBank/DDBJ databases">
        <title>Determination and structural analysis of whole genome sequence of Sarocladium strictum F4-1.</title>
        <authorList>
            <person name="Hu L."/>
            <person name="Jiang Y."/>
        </authorList>
    </citation>
    <scope>NUCLEOTIDE SEQUENCE</scope>
    <source>
        <strain evidence="16">F4-1</strain>
    </source>
</reference>
<dbReference type="PANTHER" id="PTHR45339">
    <property type="entry name" value="HYBRID SIGNAL TRANSDUCTION HISTIDINE KINASE J"/>
    <property type="match status" value="1"/>
</dbReference>
<dbReference type="InterPro" id="IPR036890">
    <property type="entry name" value="HATPase_C_sf"/>
</dbReference>
<feature type="domain" description="HAMP" evidence="15">
    <location>
        <begin position="282"/>
        <end position="334"/>
    </location>
</feature>
<feature type="modified residue" description="4-aspartylphosphate" evidence="10">
    <location>
        <position position="1149"/>
    </location>
</feature>
<keyword evidence="8" id="KW-0067">ATP-binding</keyword>
<dbReference type="Gene3D" id="1.20.120.1530">
    <property type="match status" value="3"/>
</dbReference>
<dbReference type="FunFam" id="1.20.120.1530:FF:000002">
    <property type="entry name" value="Two-component osmosensing histidine kinase"/>
    <property type="match status" value="1"/>
</dbReference>
<evidence type="ECO:0000256" key="8">
    <source>
        <dbReference type="ARBA" id="ARBA00022840"/>
    </source>
</evidence>
<dbReference type="SMART" id="SM00388">
    <property type="entry name" value="HisKA"/>
    <property type="match status" value="1"/>
</dbReference>
<evidence type="ECO:0000256" key="1">
    <source>
        <dbReference type="ARBA" id="ARBA00000085"/>
    </source>
</evidence>
<dbReference type="SUPFAM" id="SSF52172">
    <property type="entry name" value="CheY-like"/>
    <property type="match status" value="2"/>
</dbReference>
<dbReference type="SMART" id="SM00387">
    <property type="entry name" value="HATPase_c"/>
    <property type="match status" value="1"/>
</dbReference>
<evidence type="ECO:0000256" key="11">
    <source>
        <dbReference type="SAM" id="Coils"/>
    </source>
</evidence>
<dbReference type="PROSITE" id="PS50110">
    <property type="entry name" value="RESPONSE_REGULATORY"/>
    <property type="match status" value="1"/>
</dbReference>
<feature type="coiled-coil region" evidence="11">
    <location>
        <begin position="683"/>
        <end position="717"/>
    </location>
</feature>
<name>A0AA39GM71_SARSR</name>
<dbReference type="SMART" id="SM00304">
    <property type="entry name" value="HAMP"/>
    <property type="match status" value="6"/>
</dbReference>
<feature type="region of interest" description="Disordered" evidence="12">
    <location>
        <begin position="1238"/>
        <end position="1312"/>
    </location>
</feature>
<feature type="domain" description="HAMP" evidence="15">
    <location>
        <begin position="558"/>
        <end position="610"/>
    </location>
</feature>
<feature type="domain" description="HAMP" evidence="15">
    <location>
        <begin position="374"/>
        <end position="426"/>
    </location>
</feature>
<dbReference type="SUPFAM" id="SSF47384">
    <property type="entry name" value="Homodimeric domain of signal transducing histidine kinase"/>
    <property type="match status" value="1"/>
</dbReference>
<dbReference type="InterPro" id="IPR036097">
    <property type="entry name" value="HisK_dim/P_sf"/>
</dbReference>
<feature type="region of interest" description="Disordered" evidence="12">
    <location>
        <begin position="62"/>
        <end position="115"/>
    </location>
</feature>
<dbReference type="FunFam" id="1.20.120.1530:FF:000001">
    <property type="entry name" value="Two-component osmosensing histidine kinase"/>
    <property type="match status" value="2"/>
</dbReference>
<keyword evidence="3 10" id="KW-0597">Phosphoprotein</keyword>
<evidence type="ECO:0000259" key="14">
    <source>
        <dbReference type="PROSITE" id="PS50110"/>
    </source>
</evidence>
<feature type="compositionally biased region" description="Polar residues" evidence="12">
    <location>
        <begin position="62"/>
        <end position="80"/>
    </location>
</feature>
<evidence type="ECO:0000256" key="2">
    <source>
        <dbReference type="ARBA" id="ARBA00012438"/>
    </source>
</evidence>
<dbReference type="CDD" id="cd17546">
    <property type="entry name" value="REC_hyHK_CKI1_RcsC-like"/>
    <property type="match status" value="1"/>
</dbReference>
<keyword evidence="17" id="KW-1185">Reference proteome</keyword>
<gene>
    <name evidence="16" type="ORF">NLU13_3151</name>
</gene>
<dbReference type="InterPro" id="IPR003661">
    <property type="entry name" value="HisK_dim/P_dom"/>
</dbReference>
<feature type="domain" description="Histidine kinase" evidence="13">
    <location>
        <begin position="724"/>
        <end position="952"/>
    </location>
</feature>
<proteinExistence type="predicted"/>
<evidence type="ECO:0000313" key="17">
    <source>
        <dbReference type="Proteomes" id="UP001175261"/>
    </source>
</evidence>
<keyword evidence="9" id="KW-0902">Two-component regulatory system</keyword>
<dbReference type="Pfam" id="PF00512">
    <property type="entry name" value="HisKA"/>
    <property type="match status" value="1"/>
</dbReference>
<feature type="domain" description="HAMP" evidence="15">
    <location>
        <begin position="650"/>
        <end position="702"/>
    </location>
</feature>
<feature type="compositionally biased region" description="Low complexity" evidence="12">
    <location>
        <begin position="1242"/>
        <end position="1256"/>
    </location>
</feature>
<dbReference type="GO" id="GO:0016020">
    <property type="term" value="C:membrane"/>
    <property type="evidence" value="ECO:0007669"/>
    <property type="project" value="InterPro"/>
</dbReference>
<keyword evidence="11" id="KW-0175">Coiled coil</keyword>
<feature type="domain" description="Response regulatory" evidence="14">
    <location>
        <begin position="1100"/>
        <end position="1219"/>
    </location>
</feature>
<evidence type="ECO:0000256" key="4">
    <source>
        <dbReference type="ARBA" id="ARBA00022679"/>
    </source>
</evidence>
<evidence type="ECO:0000256" key="12">
    <source>
        <dbReference type="SAM" id="MobiDB-lite"/>
    </source>
</evidence>
<evidence type="ECO:0000256" key="6">
    <source>
        <dbReference type="ARBA" id="ARBA00022741"/>
    </source>
</evidence>
<feature type="compositionally biased region" description="Low complexity" evidence="12">
    <location>
        <begin position="88"/>
        <end position="97"/>
    </location>
</feature>
<feature type="coiled-coil region" evidence="11">
    <location>
        <begin position="125"/>
        <end position="170"/>
    </location>
</feature>
<sequence>MADDLTLAAASAIIASLAADPKKPFSAAGRRIQLPGEDTPGKLVLEDELQKLALRISQLESRASPSVTFPETPSETNDSLFGTEAGLSPSGSRPSSSKTRLFPGGHPGSLDNPNLVPRQLTKEALEGLREHVDDQSKLLDSQRQELAGVNAQLLEQKQLQERALQVLEHERIATLERELWKNQKANEAFQKALREIGEIVTAVARGDLTMKVRMNTVEMDPEITNFKRTMNVMMDQLQVFASEVSRVAREVGTEGLLGGQARIGGVDGTWKELTDNVNVMAQNLTDQVREIASVTTAVAHGDLTKKIERPAKGEILQLQQTINTMVDQLRTFASEVTRVARDVGTEGILGGQADVGGVQGMWNDLTVNVNAMANNLTTQVRDIIAVTTAVAKGDLTQKVQANCRGEIFELKSTINSMVDQLQQFAREVTKIAREVGTEGRLGGQATVHDVEGTWRDLTENVNGMAMNLTTQVREIAKVTTAVANGDLTKKISVEVRGEIAELKNTINQMVDRLGTFAFEVSKVAREVGTDGTLGGQAKVENVEGKWKDLTENVNTMASNLTAQVRSISAVTQAIANGDMSQTIDVQASGEIQILKETINNMVGRLSSFCYEVQRVAKDVGVDGKMGAQADIAGLDGRWKEITTDVNTMAMNLTTQVRAFSDITNLATDGDFTKLVDVEASGEMDELKRKINQMISNLRDSIQRNTQAREAAEQANKTKSEFLANMSHEIRTPMNGIIGMTQLTLDTDLTQYQREMLNIVNDLANSLLTIIDDILDLSKIEARRMVIEEIPYTLRGTVFNALKTLAVKANEKYLDLNYKVDSSVPDYVIGDSFRLRQIILNLVGNAIKFTEHGSVSLTIRESTDKSQKDQLQPGEYAVEFIVQDTGIGIAQDKIDLIFDTFQQADGSMTRKFGGTGLGLSISKRLVNLMGGDLWVNSTLTDGSEFHFTCRVRLADNNSHTLEKALKPYRGHQVLFVDKAQSTNSAEIKEMLSVLGLHPVVVESEKSSALTRLKAGGALPYDAILVDSIDTARRLRAVDDLKYLPIVLLAPVVHVNLKSCLDLGITSYMTTPCKLIDLSNGIIPALENRATPSLADNTKSFEILLAEDNTVNQRLAVKILEKYHHVVTVVGNGWEAVESVKEKKFDVILMDVQMPIMGGFEATGKIREYERSMGTHRTPIIALTAHAMMGDREKCIEAQMDEYLSKPLQQNHLIQTILKCATLGGPLLEKNRERELKMQAEAKSSSQRMAAASSNSRNSSRHELLRPQLEARSFTTREPITSNGAESPALVTADEEDPIARTRHELSDMRSLTS</sequence>
<dbReference type="Pfam" id="PF02518">
    <property type="entry name" value="HATPase_c"/>
    <property type="match status" value="1"/>
</dbReference>
<dbReference type="SMART" id="SM00448">
    <property type="entry name" value="REC"/>
    <property type="match status" value="1"/>
</dbReference>
<dbReference type="GO" id="GO:0071474">
    <property type="term" value="P:cellular hyperosmotic response"/>
    <property type="evidence" value="ECO:0007669"/>
    <property type="project" value="TreeGrafter"/>
</dbReference>
<comment type="catalytic activity">
    <reaction evidence="1">
        <text>ATP + protein L-histidine = ADP + protein N-phospho-L-histidine.</text>
        <dbReference type="EC" id="2.7.13.3"/>
    </reaction>
</comment>
<dbReference type="PROSITE" id="PS50885">
    <property type="entry name" value="HAMP"/>
    <property type="match status" value="6"/>
</dbReference>
<dbReference type="InterPro" id="IPR005467">
    <property type="entry name" value="His_kinase_dom"/>
</dbReference>
<feature type="domain" description="HAMP" evidence="15">
    <location>
        <begin position="466"/>
        <end position="518"/>
    </location>
</feature>
<feature type="domain" description="HAMP" evidence="15">
    <location>
        <begin position="187"/>
        <end position="242"/>
    </location>
</feature>
<protein>
    <recommendedName>
        <fullName evidence="2">histidine kinase</fullName>
        <ecNumber evidence="2">2.7.13.3</ecNumber>
    </recommendedName>
</protein>
<dbReference type="CDD" id="cd06225">
    <property type="entry name" value="HAMP"/>
    <property type="match status" value="4"/>
</dbReference>
<dbReference type="EC" id="2.7.13.3" evidence="2"/>